<evidence type="ECO:0000313" key="5">
    <source>
        <dbReference type="Proteomes" id="UP000658613"/>
    </source>
</evidence>
<evidence type="ECO:0000259" key="3">
    <source>
        <dbReference type="Pfam" id="PF13399"/>
    </source>
</evidence>
<organism evidence="4 5">
    <name type="scientific">Corynebacterium aquatimens</name>
    <dbReference type="NCBI Taxonomy" id="1190508"/>
    <lineage>
        <taxon>Bacteria</taxon>
        <taxon>Bacillati</taxon>
        <taxon>Actinomycetota</taxon>
        <taxon>Actinomycetes</taxon>
        <taxon>Mycobacteriales</taxon>
        <taxon>Corynebacteriaceae</taxon>
        <taxon>Corynebacterium</taxon>
    </lineage>
</organism>
<dbReference type="Proteomes" id="UP000658613">
    <property type="component" value="Unassembled WGS sequence"/>
</dbReference>
<proteinExistence type="predicted"/>
<feature type="compositionally biased region" description="Acidic residues" evidence="1">
    <location>
        <begin position="169"/>
        <end position="180"/>
    </location>
</feature>
<name>A0A931E2I2_9CORY</name>
<dbReference type="AlphaFoldDB" id="A0A931E2I2"/>
<dbReference type="InterPro" id="IPR027381">
    <property type="entry name" value="LytR/CpsA/Psr_C"/>
</dbReference>
<accession>A0A931E2I2</accession>
<feature type="transmembrane region" description="Helical" evidence="2">
    <location>
        <begin position="191"/>
        <end position="210"/>
    </location>
</feature>
<keyword evidence="2" id="KW-1133">Transmembrane helix</keyword>
<gene>
    <name evidence="4" type="ORF">IW254_001349</name>
</gene>
<feature type="region of interest" description="Disordered" evidence="1">
    <location>
        <begin position="1"/>
        <end position="186"/>
    </location>
</feature>
<evidence type="ECO:0000256" key="1">
    <source>
        <dbReference type="SAM" id="MobiDB-lite"/>
    </source>
</evidence>
<keyword evidence="2" id="KW-0812">Transmembrane</keyword>
<evidence type="ECO:0000313" key="4">
    <source>
        <dbReference type="EMBL" id="MBG6122380.1"/>
    </source>
</evidence>
<feature type="compositionally biased region" description="Basic and acidic residues" evidence="1">
    <location>
        <begin position="158"/>
        <end position="167"/>
    </location>
</feature>
<dbReference type="Gene3D" id="3.30.70.2390">
    <property type="match status" value="1"/>
</dbReference>
<comment type="caution">
    <text evidence="4">The sequence shown here is derived from an EMBL/GenBank/DDBJ whole genome shotgun (WGS) entry which is preliminary data.</text>
</comment>
<feature type="region of interest" description="Disordered" evidence="1">
    <location>
        <begin position="218"/>
        <end position="297"/>
    </location>
</feature>
<sequence length="395" mass="41607">MTNVNSGSSRWKPTGKPKNAPEADFVEADSVDASARRGEVDFYEPADDGAFAEAYEEYYDEAVVEDPAPRGRHSRPDAPGEEDSPVFNSMFDSGARRPETRGGSAAAGAAGAAGVAGAASAAGDIHDAEFEEVVEVEDDPRVTQRSEAAPAAAPVRGEAPRPSRAEPIEYSEEYEEYPEDDQPRGIPKRGLAMVLIAVAVLLGLWGLYALTQGNKDVQNTANDPGQTGQTVPTGAPAPGQSQAPGQDPNAPKDDADHNRDSQNRAPKDGREGDRREAGREGEGGNRGSIPAGEKMTADNEKINVYNNSTVSGLAADVADNLRGQGTEVGGVGNFNAETLEQTTVFFDPNTPGAEERARILADRVGGIARANIESLPEEAKKPDTITLIMVGPVEL</sequence>
<feature type="compositionally biased region" description="Basic and acidic residues" evidence="1">
    <location>
        <begin position="250"/>
        <end position="283"/>
    </location>
</feature>
<protein>
    <recommendedName>
        <fullName evidence="3">LytR/CpsA/Psr regulator C-terminal domain-containing protein</fullName>
    </recommendedName>
</protein>
<feature type="compositionally biased region" description="Low complexity" evidence="1">
    <location>
        <begin position="102"/>
        <end position="123"/>
    </location>
</feature>
<evidence type="ECO:0000256" key="2">
    <source>
        <dbReference type="SAM" id="Phobius"/>
    </source>
</evidence>
<feature type="compositionally biased region" description="Acidic residues" evidence="1">
    <location>
        <begin position="129"/>
        <end position="138"/>
    </location>
</feature>
<feature type="compositionally biased region" description="Low complexity" evidence="1">
    <location>
        <begin position="147"/>
        <end position="157"/>
    </location>
</feature>
<feature type="domain" description="LytR/CpsA/Psr regulator C-terminal" evidence="3">
    <location>
        <begin position="301"/>
        <end position="387"/>
    </location>
</feature>
<feature type="compositionally biased region" description="Polar residues" evidence="1">
    <location>
        <begin position="1"/>
        <end position="11"/>
    </location>
</feature>
<reference evidence="4" key="1">
    <citation type="submission" date="2020-11" db="EMBL/GenBank/DDBJ databases">
        <title>Sequencing the genomes of 1000 actinobacteria strains.</title>
        <authorList>
            <person name="Klenk H.-P."/>
        </authorList>
    </citation>
    <scope>NUCLEOTIDE SEQUENCE</scope>
    <source>
        <strain evidence="4">DSM 45632</strain>
    </source>
</reference>
<keyword evidence="5" id="KW-1185">Reference proteome</keyword>
<dbReference type="EMBL" id="JADOUE010000001">
    <property type="protein sequence ID" value="MBG6122380.1"/>
    <property type="molecule type" value="Genomic_DNA"/>
</dbReference>
<dbReference type="Pfam" id="PF13399">
    <property type="entry name" value="LytR_C"/>
    <property type="match status" value="1"/>
</dbReference>
<feature type="compositionally biased region" description="Polar residues" evidence="1">
    <location>
        <begin position="218"/>
        <end position="232"/>
    </location>
</feature>
<dbReference type="RefSeq" id="WP_196824784.1">
    <property type="nucleotide sequence ID" value="NZ_CP046980.1"/>
</dbReference>
<feature type="compositionally biased region" description="Acidic residues" evidence="1">
    <location>
        <begin position="54"/>
        <end position="64"/>
    </location>
</feature>
<keyword evidence="2" id="KW-0472">Membrane</keyword>